<gene>
    <name evidence="1" type="ORF">F383_38302</name>
</gene>
<dbReference type="AlphaFoldDB" id="A0A0B0MEX7"/>
<reference evidence="2" key="1">
    <citation type="submission" date="2014-09" db="EMBL/GenBank/DDBJ databases">
        <authorList>
            <person name="Mudge J."/>
            <person name="Ramaraj T."/>
            <person name="Lindquist I.E."/>
            <person name="Bharti A.K."/>
            <person name="Sundararajan A."/>
            <person name="Cameron C.T."/>
            <person name="Woodward J.E."/>
            <person name="May G.D."/>
            <person name="Brubaker C."/>
            <person name="Broadhvest J."/>
            <person name="Wilkins T.A."/>
        </authorList>
    </citation>
    <scope>NUCLEOTIDE SEQUENCE</scope>
    <source>
        <strain evidence="2">cv. AKA8401</strain>
    </source>
</reference>
<organism evidence="1 2">
    <name type="scientific">Gossypium arboreum</name>
    <name type="common">Tree cotton</name>
    <name type="synonym">Gossypium nanking</name>
    <dbReference type="NCBI Taxonomy" id="29729"/>
    <lineage>
        <taxon>Eukaryota</taxon>
        <taxon>Viridiplantae</taxon>
        <taxon>Streptophyta</taxon>
        <taxon>Embryophyta</taxon>
        <taxon>Tracheophyta</taxon>
        <taxon>Spermatophyta</taxon>
        <taxon>Magnoliopsida</taxon>
        <taxon>eudicotyledons</taxon>
        <taxon>Gunneridae</taxon>
        <taxon>Pentapetalae</taxon>
        <taxon>rosids</taxon>
        <taxon>malvids</taxon>
        <taxon>Malvales</taxon>
        <taxon>Malvaceae</taxon>
        <taxon>Malvoideae</taxon>
        <taxon>Gossypium</taxon>
    </lineage>
</organism>
<keyword evidence="2" id="KW-1185">Reference proteome</keyword>
<sequence>MATTLYQYKPTPLAKSYYHILNIKTLYML</sequence>
<name>A0A0B0MEX7_GOSAR</name>
<dbReference type="Proteomes" id="UP000032142">
    <property type="component" value="Unassembled WGS sequence"/>
</dbReference>
<evidence type="ECO:0000313" key="2">
    <source>
        <dbReference type="Proteomes" id="UP000032142"/>
    </source>
</evidence>
<accession>A0A0B0MEX7</accession>
<protein>
    <submittedName>
        <fullName evidence="1">Uncharacterized protein</fullName>
    </submittedName>
</protein>
<evidence type="ECO:0000313" key="1">
    <source>
        <dbReference type="EMBL" id="KHF99294.1"/>
    </source>
</evidence>
<comment type="caution">
    <text evidence="1">The sequence shown here is derived from an EMBL/GenBank/DDBJ whole genome shotgun (WGS) entry which is preliminary data.</text>
</comment>
<dbReference type="EMBL" id="JRRC01072187">
    <property type="protein sequence ID" value="KHF99294.1"/>
    <property type="molecule type" value="Genomic_DNA"/>
</dbReference>
<proteinExistence type="predicted"/>